<feature type="compositionally biased region" description="Basic and acidic residues" evidence="2">
    <location>
        <begin position="77"/>
        <end position="87"/>
    </location>
</feature>
<organism evidence="3 4">
    <name type="scientific">Heterodera schachtii</name>
    <name type="common">Sugarbeet cyst nematode worm</name>
    <name type="synonym">Tylenchus schachtii</name>
    <dbReference type="NCBI Taxonomy" id="97005"/>
    <lineage>
        <taxon>Eukaryota</taxon>
        <taxon>Metazoa</taxon>
        <taxon>Ecdysozoa</taxon>
        <taxon>Nematoda</taxon>
        <taxon>Chromadorea</taxon>
        <taxon>Rhabditida</taxon>
        <taxon>Tylenchina</taxon>
        <taxon>Tylenchomorpha</taxon>
        <taxon>Tylenchoidea</taxon>
        <taxon>Heteroderidae</taxon>
        <taxon>Heteroderinae</taxon>
        <taxon>Heterodera</taxon>
    </lineage>
</organism>
<evidence type="ECO:0000313" key="4">
    <source>
        <dbReference type="Proteomes" id="UP001620645"/>
    </source>
</evidence>
<feature type="compositionally biased region" description="Basic residues" evidence="2">
    <location>
        <begin position="464"/>
        <end position="473"/>
    </location>
</feature>
<proteinExistence type="predicted"/>
<reference evidence="3 4" key="1">
    <citation type="submission" date="2024-10" db="EMBL/GenBank/DDBJ databases">
        <authorList>
            <person name="Kim D."/>
        </authorList>
    </citation>
    <scope>NUCLEOTIDE SEQUENCE [LARGE SCALE GENOMIC DNA]</scope>
    <source>
        <strain evidence="3">Taebaek</strain>
    </source>
</reference>
<evidence type="ECO:0000313" key="3">
    <source>
        <dbReference type="EMBL" id="KAL3101008.1"/>
    </source>
</evidence>
<keyword evidence="4" id="KW-1185">Reference proteome</keyword>
<gene>
    <name evidence="3" type="ORF">niasHS_001468</name>
</gene>
<feature type="region of interest" description="Disordered" evidence="2">
    <location>
        <begin position="441"/>
        <end position="500"/>
    </location>
</feature>
<dbReference type="Proteomes" id="UP001620645">
    <property type="component" value="Unassembled WGS sequence"/>
</dbReference>
<name>A0ABD2KDS5_HETSC</name>
<feature type="region of interest" description="Disordered" evidence="2">
    <location>
        <begin position="1"/>
        <end position="101"/>
    </location>
</feature>
<feature type="region of interest" description="Disordered" evidence="2">
    <location>
        <begin position="298"/>
        <end position="343"/>
    </location>
</feature>
<comment type="caution">
    <text evidence="3">The sequence shown here is derived from an EMBL/GenBank/DDBJ whole genome shotgun (WGS) entry which is preliminary data.</text>
</comment>
<evidence type="ECO:0000256" key="1">
    <source>
        <dbReference type="SAM" id="Coils"/>
    </source>
</evidence>
<protein>
    <submittedName>
        <fullName evidence="3">Uncharacterized protein</fullName>
    </submittedName>
</protein>
<keyword evidence="1" id="KW-0175">Coiled coil</keyword>
<feature type="compositionally biased region" description="Polar residues" evidence="2">
    <location>
        <begin position="45"/>
        <end position="58"/>
    </location>
</feature>
<dbReference type="EMBL" id="JBICCN010000027">
    <property type="protein sequence ID" value="KAL3101008.1"/>
    <property type="molecule type" value="Genomic_DNA"/>
</dbReference>
<feature type="compositionally biased region" description="Low complexity" evidence="2">
    <location>
        <begin position="306"/>
        <end position="331"/>
    </location>
</feature>
<feature type="coiled-coil region" evidence="1">
    <location>
        <begin position="101"/>
        <end position="128"/>
    </location>
</feature>
<dbReference type="AlphaFoldDB" id="A0ABD2KDS5"/>
<feature type="compositionally biased region" description="Low complexity" evidence="2">
    <location>
        <begin position="447"/>
        <end position="463"/>
    </location>
</feature>
<sequence length="555" mass="59476">MITDNCKQSEDSGGGGTMVGTDDGTTAEKVPESEEASEMIDRSKTNNTQNDLTKTSDLIPTMARRASFSEAKAGDGQCRKRSNEPIKRKSHEKQHRKSTGDEIIEQRLAALAKENNALKSQLEEQIRLNSVIVANPSLASLGNPNLPRIVFANGNGEQSSSSFGNIMPNFTPFSNSNDEPAPFCALQKSERSAFSVIRPGANVPTQQPSAGSCQQNDVQVQAAFNAANEFVHSQQNNSSEFARLAAQLAPFSLFPSHPFGTFFPPPPPPSLCSPPAAVFRAPATVTAAAAAEYGPHTVEEERNNGNQTDNPTTQQHQQQQQQNDQKNQFTQMHSNRSSFPNLSMFSNLSDHLLETKTIASSVTDVHSTGEECPLDFSKRGQQKQQHLSLLSSSFSSSFAAGMRPKSVIISTSQQNDTVAAAASGAPHLNLAPPAESIGQMLSKGEGQAKQQQQQQTMAANNNNKNRKVPKRRSPSSDALTRCSAAPADAAGANGGAGHWTPVIQQYKHGPSQQQQQQIGTASSSSVGIGINNNAKQLKNVQKNVMEMTAGLSITI</sequence>
<accession>A0ABD2KDS5</accession>
<evidence type="ECO:0000256" key="2">
    <source>
        <dbReference type="SAM" id="MobiDB-lite"/>
    </source>
</evidence>
<feature type="compositionally biased region" description="Basic residues" evidence="2">
    <location>
        <begin position="88"/>
        <end position="97"/>
    </location>
</feature>
<feature type="compositionally biased region" description="Polar residues" evidence="2">
    <location>
        <begin position="332"/>
        <end position="343"/>
    </location>
</feature>